<dbReference type="EMBL" id="JAHRIN010017428">
    <property type="protein sequence ID" value="MEQ2197210.1"/>
    <property type="molecule type" value="Genomic_DNA"/>
</dbReference>
<feature type="chain" id="PRO_5046474535" evidence="1">
    <location>
        <begin position="16"/>
        <end position="109"/>
    </location>
</feature>
<feature type="signal peptide" evidence="1">
    <location>
        <begin position="1"/>
        <end position="15"/>
    </location>
</feature>
<keyword evidence="1" id="KW-0732">Signal</keyword>
<reference evidence="2 3" key="1">
    <citation type="submission" date="2021-06" db="EMBL/GenBank/DDBJ databases">
        <authorList>
            <person name="Palmer J.M."/>
        </authorList>
    </citation>
    <scope>NUCLEOTIDE SEQUENCE [LARGE SCALE GENOMIC DNA]</scope>
    <source>
        <strain evidence="2 3">XC_2019</strain>
        <tissue evidence="2">Muscle</tissue>
    </source>
</reference>
<accession>A0ABV0QN04</accession>
<keyword evidence="3" id="KW-1185">Reference proteome</keyword>
<sequence length="109" mass="12795">MIFALLLKLLKTFQTHENLKVQTCWSVHLHVSWSLLQEPAGLIYSHPVFTKMQTTQPKHSPLGQTEPNLMFMFLRLSDDFINEEISMQLISKLAISYFEGRPLVWFCQR</sequence>
<gene>
    <name evidence="2" type="ORF">XENOCAPTIV_025669</name>
</gene>
<protein>
    <submittedName>
        <fullName evidence="2">Uncharacterized protein</fullName>
    </submittedName>
</protein>
<dbReference type="Proteomes" id="UP001434883">
    <property type="component" value="Unassembled WGS sequence"/>
</dbReference>
<proteinExistence type="predicted"/>
<evidence type="ECO:0000256" key="1">
    <source>
        <dbReference type="SAM" id="SignalP"/>
    </source>
</evidence>
<organism evidence="2 3">
    <name type="scientific">Xenoophorus captivus</name>
    <dbReference type="NCBI Taxonomy" id="1517983"/>
    <lineage>
        <taxon>Eukaryota</taxon>
        <taxon>Metazoa</taxon>
        <taxon>Chordata</taxon>
        <taxon>Craniata</taxon>
        <taxon>Vertebrata</taxon>
        <taxon>Euteleostomi</taxon>
        <taxon>Actinopterygii</taxon>
        <taxon>Neopterygii</taxon>
        <taxon>Teleostei</taxon>
        <taxon>Neoteleostei</taxon>
        <taxon>Acanthomorphata</taxon>
        <taxon>Ovalentaria</taxon>
        <taxon>Atherinomorphae</taxon>
        <taxon>Cyprinodontiformes</taxon>
        <taxon>Goodeidae</taxon>
        <taxon>Xenoophorus</taxon>
    </lineage>
</organism>
<evidence type="ECO:0000313" key="3">
    <source>
        <dbReference type="Proteomes" id="UP001434883"/>
    </source>
</evidence>
<name>A0ABV0QN04_9TELE</name>
<comment type="caution">
    <text evidence="2">The sequence shown here is derived from an EMBL/GenBank/DDBJ whole genome shotgun (WGS) entry which is preliminary data.</text>
</comment>
<evidence type="ECO:0000313" key="2">
    <source>
        <dbReference type="EMBL" id="MEQ2197210.1"/>
    </source>
</evidence>